<dbReference type="GeneID" id="91093771"/>
<dbReference type="RefSeq" id="XP_066074958.1">
    <property type="nucleotide sequence ID" value="XM_066218861.1"/>
</dbReference>
<dbReference type="PANTHER" id="PTHR43861">
    <property type="entry name" value="TRANS-ACONITATE 2-METHYLTRANSFERASE-RELATED"/>
    <property type="match status" value="1"/>
</dbReference>
<dbReference type="PANTHER" id="PTHR43861:SF1">
    <property type="entry name" value="TRANS-ACONITATE 2-METHYLTRANSFERASE"/>
    <property type="match status" value="1"/>
</dbReference>
<dbReference type="InterPro" id="IPR025714">
    <property type="entry name" value="Methyltranfer_dom"/>
</dbReference>
<evidence type="ECO:0000313" key="3">
    <source>
        <dbReference type="Proteomes" id="UP001355207"/>
    </source>
</evidence>
<sequence length="291" mass="32178">MSSYASNLTNHNPAKYQTNASFVYSAANSSPVLSLLDAKPNEKIIDLGCGTGELTIQIKDLVGDGGGGEVIGVDSNETMLESARKNSPKSITYIQADIQDYETFITKNPELKGKFDKVFTSATLHWCKSSPENVIKLVNWLLKPNGKFSFEFGGFGNCVGVRAALHQVLKSKNIDPVPLDPWYFPTDKQYEKLLRSNGFKTDSIALVPRPTALPTNLKGWLETFARNSFLSTVSDDIANEILDQVVEICRPDNYWSNVTPGIGVKSDTEMQKGEEGWQVMYVRLRGLAIKV</sequence>
<dbReference type="Proteomes" id="UP001355207">
    <property type="component" value="Chromosome 3"/>
</dbReference>
<organism evidence="2 3">
    <name type="scientific">Kwoniella dendrophila CBS 6074</name>
    <dbReference type="NCBI Taxonomy" id="1295534"/>
    <lineage>
        <taxon>Eukaryota</taxon>
        <taxon>Fungi</taxon>
        <taxon>Dikarya</taxon>
        <taxon>Basidiomycota</taxon>
        <taxon>Agaricomycotina</taxon>
        <taxon>Tremellomycetes</taxon>
        <taxon>Tremellales</taxon>
        <taxon>Cryptococcaceae</taxon>
        <taxon>Kwoniella</taxon>
    </lineage>
</organism>
<name>A0AAX4JS24_9TREE</name>
<dbReference type="Gene3D" id="3.40.50.150">
    <property type="entry name" value="Vaccinia Virus protein VP39"/>
    <property type="match status" value="1"/>
</dbReference>
<dbReference type="EMBL" id="CP144100">
    <property type="protein sequence ID" value="WWC88195.1"/>
    <property type="molecule type" value="Genomic_DNA"/>
</dbReference>
<dbReference type="AlphaFoldDB" id="A0AAX4JS24"/>
<accession>A0AAX4JS24</accession>
<protein>
    <recommendedName>
        <fullName evidence="1">Methyltransferase domain-containing protein</fullName>
    </recommendedName>
</protein>
<reference evidence="2 3" key="1">
    <citation type="submission" date="2024-01" db="EMBL/GenBank/DDBJ databases">
        <title>Comparative genomics of Cryptococcus and Kwoniella reveals pathogenesis evolution and contrasting modes of karyotype evolution via chromosome fusion or intercentromeric recombination.</title>
        <authorList>
            <person name="Coelho M.A."/>
            <person name="David-Palma M."/>
            <person name="Shea T."/>
            <person name="Bowers K."/>
            <person name="McGinley-Smith S."/>
            <person name="Mohammad A.W."/>
            <person name="Gnirke A."/>
            <person name="Yurkov A.M."/>
            <person name="Nowrousian M."/>
            <person name="Sun S."/>
            <person name="Cuomo C.A."/>
            <person name="Heitman J."/>
        </authorList>
    </citation>
    <scope>NUCLEOTIDE SEQUENCE [LARGE SCALE GENOMIC DNA]</scope>
    <source>
        <strain evidence="2 3">CBS 6074</strain>
    </source>
</reference>
<keyword evidence="3" id="KW-1185">Reference proteome</keyword>
<feature type="domain" description="Methyltransferase" evidence="1">
    <location>
        <begin position="39"/>
        <end position="150"/>
    </location>
</feature>
<evidence type="ECO:0000313" key="2">
    <source>
        <dbReference type="EMBL" id="WWC88195.1"/>
    </source>
</evidence>
<gene>
    <name evidence="2" type="ORF">L201_003100</name>
</gene>
<dbReference type="SUPFAM" id="SSF53335">
    <property type="entry name" value="S-adenosyl-L-methionine-dependent methyltransferases"/>
    <property type="match status" value="1"/>
</dbReference>
<dbReference type="InterPro" id="IPR029063">
    <property type="entry name" value="SAM-dependent_MTases_sf"/>
</dbReference>
<dbReference type="CDD" id="cd02440">
    <property type="entry name" value="AdoMet_MTases"/>
    <property type="match status" value="1"/>
</dbReference>
<dbReference type="Pfam" id="PF13847">
    <property type="entry name" value="Methyltransf_31"/>
    <property type="match status" value="1"/>
</dbReference>
<proteinExistence type="predicted"/>
<evidence type="ECO:0000259" key="1">
    <source>
        <dbReference type="Pfam" id="PF13847"/>
    </source>
</evidence>